<dbReference type="GO" id="GO:0003735">
    <property type="term" value="F:structural constituent of ribosome"/>
    <property type="evidence" value="ECO:0007669"/>
    <property type="project" value="InterPro"/>
</dbReference>
<proteinExistence type="inferred from homology"/>
<dbReference type="GO" id="GO:0005840">
    <property type="term" value="C:ribosome"/>
    <property type="evidence" value="ECO:0007669"/>
    <property type="project" value="UniProtKB-KW"/>
</dbReference>
<feature type="region of interest" description="Disordered" evidence="6">
    <location>
        <begin position="1"/>
        <end position="24"/>
    </location>
</feature>
<dbReference type="InterPro" id="IPR001047">
    <property type="entry name" value="Ribosomal_eS8"/>
</dbReference>
<dbReference type="GO" id="GO:0006412">
    <property type="term" value="P:translation"/>
    <property type="evidence" value="ECO:0007669"/>
    <property type="project" value="InterPro"/>
</dbReference>
<dbReference type="InterPro" id="IPR022309">
    <property type="entry name" value="Ribosomal_Se8/biogenesis_NSA2"/>
</dbReference>
<dbReference type="GO" id="GO:1990904">
    <property type="term" value="C:ribonucleoprotein complex"/>
    <property type="evidence" value="ECO:0007669"/>
    <property type="project" value="UniProtKB-KW"/>
</dbReference>
<dbReference type="PANTHER" id="PTHR10394">
    <property type="entry name" value="40S RIBOSOMAL PROTEIN S8"/>
    <property type="match status" value="1"/>
</dbReference>
<keyword evidence="3 7" id="KW-0689">Ribosomal protein</keyword>
<organism evidence="7">
    <name type="scientific">mine drainage metagenome</name>
    <dbReference type="NCBI Taxonomy" id="410659"/>
    <lineage>
        <taxon>unclassified sequences</taxon>
        <taxon>metagenomes</taxon>
        <taxon>ecological metagenomes</taxon>
    </lineage>
</organism>
<dbReference type="PROSITE" id="PS01193">
    <property type="entry name" value="RIBOSOMAL_S8E"/>
    <property type="match status" value="1"/>
</dbReference>
<evidence type="ECO:0000256" key="3">
    <source>
        <dbReference type="ARBA" id="ARBA00022980"/>
    </source>
</evidence>
<evidence type="ECO:0000256" key="1">
    <source>
        <dbReference type="ARBA" id="ARBA00005257"/>
    </source>
</evidence>
<name>T1BJ15_9ZZZZ</name>
<evidence type="ECO:0000256" key="5">
    <source>
        <dbReference type="ARBA" id="ARBA00035385"/>
    </source>
</evidence>
<accession>T1BJ15</accession>
<comment type="caution">
    <text evidence="7">The sequence shown here is derived from an EMBL/GenBank/DDBJ whole genome shotgun (WGS) entry which is preliminary data.</text>
</comment>
<evidence type="ECO:0000256" key="4">
    <source>
        <dbReference type="ARBA" id="ARBA00023274"/>
    </source>
</evidence>
<sequence>MNSRVPATRTMGIWQGRSRRKRTGGRLRPIRKKRRHEIGRELQLATVGTGTVKKYRVRGGNRKMRILTATTINVYDPSTKLTRNVKVVTVRENPANPNYVQRNVITKGAILETELGRVRVRSRPGQDGVLNGVRIDADASAA</sequence>
<dbReference type="AlphaFoldDB" id="T1BJ15"/>
<evidence type="ECO:0000256" key="6">
    <source>
        <dbReference type="SAM" id="MobiDB-lite"/>
    </source>
</evidence>
<dbReference type="InterPro" id="IPR018283">
    <property type="entry name" value="Ribosomal_eS8_CS"/>
</dbReference>
<gene>
    <name evidence="7" type="ORF">B1B_03460</name>
</gene>
<reference evidence="7" key="1">
    <citation type="submission" date="2013-08" db="EMBL/GenBank/DDBJ databases">
        <authorList>
            <person name="Mendez C."/>
            <person name="Richter M."/>
            <person name="Ferrer M."/>
            <person name="Sanchez J."/>
        </authorList>
    </citation>
    <scope>NUCLEOTIDE SEQUENCE</scope>
</reference>
<comment type="similarity">
    <text evidence="1">Belongs to the eukaryotic ribosomal protein eS8 family.</text>
</comment>
<dbReference type="CDD" id="cd11382">
    <property type="entry name" value="Ribosomal_S8e"/>
    <property type="match status" value="1"/>
</dbReference>
<dbReference type="Gene3D" id="2.40.10.310">
    <property type="match status" value="1"/>
</dbReference>
<dbReference type="EMBL" id="AUZY01002124">
    <property type="protein sequence ID" value="EQD72991.1"/>
    <property type="molecule type" value="Genomic_DNA"/>
</dbReference>
<dbReference type="NCBIfam" id="TIGR00307">
    <property type="entry name" value="eS8"/>
    <property type="match status" value="1"/>
</dbReference>
<keyword evidence="4" id="KW-0687">Ribonucleoprotein</keyword>
<reference evidence="7" key="2">
    <citation type="journal article" date="2014" name="ISME J.">
        <title>Microbial stratification in low pH oxic and suboxic macroscopic growths along an acid mine drainage.</title>
        <authorList>
            <person name="Mendez-Garcia C."/>
            <person name="Mesa V."/>
            <person name="Sprenger R.R."/>
            <person name="Richter M."/>
            <person name="Diez M.S."/>
            <person name="Solano J."/>
            <person name="Bargiela R."/>
            <person name="Golyshina O.V."/>
            <person name="Manteca A."/>
            <person name="Ramos J.L."/>
            <person name="Gallego J.R."/>
            <person name="Llorente I."/>
            <person name="Martins Dos Santos V.A."/>
            <person name="Jensen O.N."/>
            <person name="Pelaez A.I."/>
            <person name="Sanchez J."/>
            <person name="Ferrer M."/>
        </authorList>
    </citation>
    <scope>NUCLEOTIDE SEQUENCE</scope>
</reference>
<dbReference type="HAMAP" id="MF_00029">
    <property type="entry name" value="Ribosomal_eS8"/>
    <property type="match status" value="1"/>
</dbReference>
<evidence type="ECO:0000256" key="2">
    <source>
        <dbReference type="ARBA" id="ARBA00011458"/>
    </source>
</evidence>
<comment type="subunit">
    <text evidence="2">Part of the 30S ribosomal subunit.</text>
</comment>
<evidence type="ECO:0000313" key="7">
    <source>
        <dbReference type="EMBL" id="EQD72991.1"/>
    </source>
</evidence>
<protein>
    <recommendedName>
        <fullName evidence="5">30S ribosomal protein S8e</fullName>
    </recommendedName>
</protein>
<dbReference type="Pfam" id="PF01201">
    <property type="entry name" value="Ribosomal_S8e"/>
    <property type="match status" value="1"/>
</dbReference>
<dbReference type="InterPro" id="IPR020919">
    <property type="entry name" value="Ribosomal_protein_eS8_arc"/>
</dbReference>